<reference evidence="1 2" key="1">
    <citation type="submission" date="2019-10" db="EMBL/GenBank/DDBJ databases">
        <title>Genomic and transcriptomic insights into the perfect genentic adaptation of a filamentous nitrogen-fixing cyanobacterium to rice fields.</title>
        <authorList>
            <person name="Chen Z."/>
        </authorList>
    </citation>
    <scope>NUCLEOTIDE SEQUENCE [LARGE SCALE GENOMIC DNA]</scope>
    <source>
        <strain evidence="1">CCNUC1</strain>
    </source>
</reference>
<dbReference type="AlphaFoldDB" id="A0A5P8W8C4"/>
<sequence>MLCDSSSIKQRTPTLLAKHNPNITAPQAFAKLPHHQEADNLGIYLVYK</sequence>
<accession>A0A5P8W8C4</accession>
<dbReference type="Proteomes" id="UP000326678">
    <property type="component" value="Chromosome Gxm1"/>
</dbReference>
<protein>
    <submittedName>
        <fullName evidence="1">Uncharacterized protein</fullName>
    </submittedName>
</protein>
<proteinExistence type="predicted"/>
<organism evidence="1 2">
    <name type="scientific">Nostoc sphaeroides CCNUC1</name>
    <dbReference type="NCBI Taxonomy" id="2653204"/>
    <lineage>
        <taxon>Bacteria</taxon>
        <taxon>Bacillati</taxon>
        <taxon>Cyanobacteriota</taxon>
        <taxon>Cyanophyceae</taxon>
        <taxon>Nostocales</taxon>
        <taxon>Nostocaceae</taxon>
        <taxon>Nostoc</taxon>
    </lineage>
</organism>
<gene>
    <name evidence="1" type="ORF">GXM_06326</name>
</gene>
<keyword evidence="2" id="KW-1185">Reference proteome</keyword>
<dbReference type="EMBL" id="CP045226">
    <property type="protein sequence ID" value="QFS48832.1"/>
    <property type="molecule type" value="Genomic_DNA"/>
</dbReference>
<dbReference type="KEGG" id="nsh:GXM_06326"/>
<evidence type="ECO:0000313" key="2">
    <source>
        <dbReference type="Proteomes" id="UP000326678"/>
    </source>
</evidence>
<evidence type="ECO:0000313" key="1">
    <source>
        <dbReference type="EMBL" id="QFS48832.1"/>
    </source>
</evidence>
<name>A0A5P8W8C4_9NOSO</name>